<protein>
    <submittedName>
        <fullName evidence="1">Uncharacterized protein</fullName>
    </submittedName>
</protein>
<sequence>MRSRREDFLLFVKSNNIHPPLSSSTISSWLHRGFISLCTSESGVSLRSLASSRALDLDVSRDDIVTLGNWASLDTFAQHYQRNHMANVDFTSMTLSGVEDDDFFDAQDSFSGSAQ</sequence>
<name>A0A9P6WUE1_RHIOR</name>
<organism evidence="1 2">
    <name type="scientific">Rhizopus oryzae</name>
    <name type="common">Mucormycosis agent</name>
    <name type="synonym">Rhizopus arrhizus var. delemar</name>
    <dbReference type="NCBI Taxonomy" id="64495"/>
    <lineage>
        <taxon>Eukaryota</taxon>
        <taxon>Fungi</taxon>
        <taxon>Fungi incertae sedis</taxon>
        <taxon>Mucoromycota</taxon>
        <taxon>Mucoromycotina</taxon>
        <taxon>Mucoromycetes</taxon>
        <taxon>Mucorales</taxon>
        <taxon>Mucorineae</taxon>
        <taxon>Rhizopodaceae</taxon>
        <taxon>Rhizopus</taxon>
    </lineage>
</organism>
<keyword evidence="2" id="KW-1185">Reference proteome</keyword>
<dbReference type="EMBL" id="JAANQT010006697">
    <property type="protein sequence ID" value="KAG1290659.1"/>
    <property type="molecule type" value="Genomic_DNA"/>
</dbReference>
<evidence type="ECO:0000313" key="2">
    <source>
        <dbReference type="Proteomes" id="UP000716291"/>
    </source>
</evidence>
<dbReference type="AlphaFoldDB" id="A0A9P6WUE1"/>
<reference evidence="1" key="1">
    <citation type="journal article" date="2020" name="Microb. Genom.">
        <title>Genetic diversity of clinical and environmental Mucorales isolates obtained from an investigation of mucormycosis cases among solid organ transplant recipients.</title>
        <authorList>
            <person name="Nguyen M.H."/>
            <person name="Kaul D."/>
            <person name="Muto C."/>
            <person name="Cheng S.J."/>
            <person name="Richter R.A."/>
            <person name="Bruno V.M."/>
            <person name="Liu G."/>
            <person name="Beyhan S."/>
            <person name="Sundermann A.J."/>
            <person name="Mounaud S."/>
            <person name="Pasculle A.W."/>
            <person name="Nierman W.C."/>
            <person name="Driscoll E."/>
            <person name="Cumbie R."/>
            <person name="Clancy C.J."/>
            <person name="Dupont C.L."/>
        </authorList>
    </citation>
    <scope>NUCLEOTIDE SEQUENCE</scope>
    <source>
        <strain evidence="1">GL11</strain>
    </source>
</reference>
<evidence type="ECO:0000313" key="1">
    <source>
        <dbReference type="EMBL" id="KAG1290659.1"/>
    </source>
</evidence>
<accession>A0A9P6WUE1</accession>
<dbReference type="Proteomes" id="UP000716291">
    <property type="component" value="Unassembled WGS sequence"/>
</dbReference>
<gene>
    <name evidence="1" type="ORF">G6F64_013896</name>
</gene>
<comment type="caution">
    <text evidence="1">The sequence shown here is derived from an EMBL/GenBank/DDBJ whole genome shotgun (WGS) entry which is preliminary data.</text>
</comment>
<proteinExistence type="predicted"/>